<proteinExistence type="inferred from homology"/>
<organism evidence="19 20">
    <name type="scientific">Youngiibacter fragilis 232.1</name>
    <dbReference type="NCBI Taxonomy" id="994573"/>
    <lineage>
        <taxon>Bacteria</taxon>
        <taxon>Bacillati</taxon>
        <taxon>Bacillota</taxon>
        <taxon>Clostridia</taxon>
        <taxon>Eubacteriales</taxon>
        <taxon>Clostridiaceae</taxon>
        <taxon>Youngiibacter</taxon>
    </lineage>
</organism>
<dbReference type="GO" id="GO:0046872">
    <property type="term" value="F:metal ion binding"/>
    <property type="evidence" value="ECO:0007669"/>
    <property type="project" value="UniProtKB-KW"/>
</dbReference>
<dbReference type="PATRIC" id="fig|994573.3.peg.1659"/>
<keyword evidence="7" id="KW-0482">Metalloprotease</keyword>
<evidence type="ECO:0000256" key="14">
    <source>
        <dbReference type="ARBA" id="ARBA00075285"/>
    </source>
</evidence>
<name>V7I6N5_9CLOT</name>
<dbReference type="EMBL" id="AXUN02000169">
    <property type="protein sequence ID" value="ETA80956.1"/>
    <property type="molecule type" value="Genomic_DNA"/>
</dbReference>
<dbReference type="GO" id="GO:0070573">
    <property type="term" value="F:metallodipeptidase activity"/>
    <property type="evidence" value="ECO:0007669"/>
    <property type="project" value="TreeGrafter"/>
</dbReference>
<keyword evidence="4" id="KW-0479">Metal-binding</keyword>
<evidence type="ECO:0000256" key="15">
    <source>
        <dbReference type="ARBA" id="ARBA00076004"/>
    </source>
</evidence>
<evidence type="ECO:0000256" key="7">
    <source>
        <dbReference type="ARBA" id="ARBA00023049"/>
    </source>
</evidence>
<evidence type="ECO:0000256" key="1">
    <source>
        <dbReference type="ARBA" id="ARBA00001941"/>
    </source>
</evidence>
<dbReference type="FunFam" id="3.40.630.10:FF:000072">
    <property type="entry name" value="Aminoacyl-histidine dipeptidase"/>
    <property type="match status" value="1"/>
</dbReference>
<dbReference type="AlphaFoldDB" id="V7I6N5"/>
<dbReference type="GO" id="GO:0006508">
    <property type="term" value="P:proteolysis"/>
    <property type="evidence" value="ECO:0007669"/>
    <property type="project" value="UniProtKB-KW"/>
</dbReference>
<protein>
    <recommendedName>
        <fullName evidence="13">Cytosol non-specific dipeptidase</fullName>
        <ecNumber evidence="10">3.4.13.18</ecNumber>
    </recommendedName>
    <alternativeName>
        <fullName evidence="16">Aminoacyl-histidine dipeptidase</fullName>
    </alternativeName>
    <alternativeName>
        <fullName evidence="15">Beta-alanyl-histidine dipeptidase</fullName>
    </alternativeName>
    <alternativeName>
        <fullName evidence="14">Carnosinase</fullName>
    </alternativeName>
    <alternativeName>
        <fullName evidence="11">Peptidase D</fullName>
    </alternativeName>
    <alternativeName>
        <fullName evidence="17">Xaa-His dipeptidase</fullName>
    </alternativeName>
</protein>
<evidence type="ECO:0000313" key="19">
    <source>
        <dbReference type="EMBL" id="ETA80956.1"/>
    </source>
</evidence>
<keyword evidence="6" id="KW-0862">Zinc</keyword>
<dbReference type="Pfam" id="PF07687">
    <property type="entry name" value="M20_dimer"/>
    <property type="match status" value="1"/>
</dbReference>
<dbReference type="PANTHER" id="PTHR43501:SF1">
    <property type="entry name" value="CYTOSOL NON-SPECIFIC DIPEPTIDASE"/>
    <property type="match status" value="1"/>
</dbReference>
<sequence length="480" mass="52532">MGVLTGLKPEKVMRFFEEISMIPRGSGNEKGISDYLKDFAIERGLQVVQDDVLNIIIRKSGTKGYENSPAVILQGHMDMVNEKNKDTVHDFMTDPLRLRLLDDYIYASGTTLGADNGIAVAYSLAILDSDDIPHPPIEVLVTVEEETGLLGAAKVDGSHFKGKTLINLDSEEEGVFLVSCAGGARQIISLPVVREAAVGSAFRIQVKGLKGGHSGMEIHKERGNSNKILGRILHHLSKKYDIRIAEISGGSKMNAIPRESEALVVVRGDAEGFNDEVLAVAGVSASEIRTQDPGLTVAAEAVPLPAETFDKETTRKAEELLLVLPDGVLNFSQDIPGLVETSLNLGVLQTMEDSVKYEFAVRSSVETRKKLTLEKVRTLSASYGADSEISSSYPGWNYDKDSKIRQRFLDTYRRLYGRDAEVTAIHAGVECGLLSEKIDGLDMISLGPDMYDVHTPEEHISISSIARTYDLLLEVLRELK</sequence>
<evidence type="ECO:0000256" key="17">
    <source>
        <dbReference type="ARBA" id="ARBA00078074"/>
    </source>
</evidence>
<evidence type="ECO:0000256" key="10">
    <source>
        <dbReference type="ARBA" id="ARBA00038976"/>
    </source>
</evidence>
<dbReference type="Gene3D" id="3.40.630.10">
    <property type="entry name" value="Zn peptidases"/>
    <property type="match status" value="2"/>
</dbReference>
<dbReference type="InterPro" id="IPR001160">
    <property type="entry name" value="Peptidase_M20C"/>
</dbReference>
<keyword evidence="20" id="KW-1185">Reference proteome</keyword>
<dbReference type="eggNOG" id="COG2195">
    <property type="taxonomic scope" value="Bacteria"/>
</dbReference>
<dbReference type="InterPro" id="IPR002933">
    <property type="entry name" value="Peptidase_M20"/>
</dbReference>
<comment type="cofactor">
    <cofactor evidence="2">
        <name>Zn(2+)</name>
        <dbReference type="ChEBI" id="CHEBI:29105"/>
    </cofactor>
</comment>
<comment type="similarity">
    <text evidence="12">Belongs to the peptidase M20C family.</text>
</comment>
<dbReference type="PRINTS" id="PR00934">
    <property type="entry name" value="XHISDIPTASE"/>
</dbReference>
<evidence type="ECO:0000256" key="9">
    <source>
        <dbReference type="ARBA" id="ARBA00036421"/>
    </source>
</evidence>
<dbReference type="PIRSF" id="PIRSF016599">
    <property type="entry name" value="Xaa-His_dipept"/>
    <property type="match status" value="1"/>
</dbReference>
<reference evidence="19 20" key="1">
    <citation type="journal article" date="2014" name="Genome Announc.">
        <title>Genome Sequence of Youngiibacter fragilis, the Type Strain of the Genus Youngiibacter.</title>
        <authorList>
            <person name="Wawrik C.B."/>
            <person name="Callaghan A.V."/>
            <person name="Stamps B.W."/>
            <person name="Wawrik B."/>
        </authorList>
    </citation>
    <scope>NUCLEOTIDE SEQUENCE [LARGE SCALE GENOMIC DNA]</scope>
    <source>
        <strain evidence="19 20">232.1</strain>
    </source>
</reference>
<evidence type="ECO:0000313" key="20">
    <source>
        <dbReference type="Proteomes" id="UP000017747"/>
    </source>
</evidence>
<dbReference type="GO" id="GO:0005829">
    <property type="term" value="C:cytosol"/>
    <property type="evidence" value="ECO:0007669"/>
    <property type="project" value="TreeGrafter"/>
</dbReference>
<evidence type="ECO:0000256" key="6">
    <source>
        <dbReference type="ARBA" id="ARBA00022833"/>
    </source>
</evidence>
<evidence type="ECO:0000256" key="16">
    <source>
        <dbReference type="ARBA" id="ARBA00077688"/>
    </source>
</evidence>
<comment type="catalytic activity">
    <reaction evidence="9">
        <text>Hydrolysis of dipeptides, preferentially hydrophobic dipeptides including prolyl amino acids.</text>
        <dbReference type="EC" id="3.4.13.18"/>
    </reaction>
</comment>
<evidence type="ECO:0000256" key="5">
    <source>
        <dbReference type="ARBA" id="ARBA00022801"/>
    </source>
</evidence>
<dbReference type="SUPFAM" id="SSF53187">
    <property type="entry name" value="Zn-dependent exopeptidases"/>
    <property type="match status" value="1"/>
</dbReference>
<keyword evidence="3" id="KW-0645">Protease</keyword>
<dbReference type="CDD" id="cd03890">
    <property type="entry name" value="M20_pepD"/>
    <property type="match status" value="1"/>
</dbReference>
<evidence type="ECO:0000256" key="2">
    <source>
        <dbReference type="ARBA" id="ARBA00001947"/>
    </source>
</evidence>
<evidence type="ECO:0000256" key="12">
    <source>
        <dbReference type="ARBA" id="ARBA00061423"/>
    </source>
</evidence>
<comment type="caution">
    <text evidence="19">The sequence shown here is derived from an EMBL/GenBank/DDBJ whole genome shotgun (WGS) entry which is preliminary data.</text>
</comment>
<dbReference type="RefSeq" id="WP_023388638.1">
    <property type="nucleotide sequence ID" value="NZ_AXUN02000169.1"/>
</dbReference>
<comment type="cofactor">
    <cofactor evidence="1">
        <name>Co(2+)</name>
        <dbReference type="ChEBI" id="CHEBI:48828"/>
    </cofactor>
</comment>
<accession>V7I6N5</accession>
<evidence type="ECO:0000256" key="4">
    <source>
        <dbReference type="ARBA" id="ARBA00022723"/>
    </source>
</evidence>
<dbReference type="NCBIfam" id="TIGR01893">
    <property type="entry name" value="aa-his-dipept"/>
    <property type="match status" value="1"/>
</dbReference>
<dbReference type="PANTHER" id="PTHR43501">
    <property type="entry name" value="CYTOSOL NON-SPECIFIC DIPEPTIDASE"/>
    <property type="match status" value="1"/>
</dbReference>
<feature type="domain" description="Peptidase M20 dimerisation" evidence="18">
    <location>
        <begin position="206"/>
        <end position="271"/>
    </location>
</feature>
<evidence type="ECO:0000256" key="11">
    <source>
        <dbReference type="ARBA" id="ARBA00044252"/>
    </source>
</evidence>
<gene>
    <name evidence="19" type="ORF">T472_0208965</name>
</gene>
<evidence type="ECO:0000259" key="18">
    <source>
        <dbReference type="Pfam" id="PF07687"/>
    </source>
</evidence>
<dbReference type="Pfam" id="PF01546">
    <property type="entry name" value="Peptidase_M20"/>
    <property type="match status" value="1"/>
</dbReference>
<dbReference type="InterPro" id="IPR011650">
    <property type="entry name" value="Peptidase_M20_dimer"/>
</dbReference>
<evidence type="ECO:0000256" key="8">
    <source>
        <dbReference type="ARBA" id="ARBA00023285"/>
    </source>
</evidence>
<dbReference type="STRING" id="994573.T472_0208965"/>
<keyword evidence="8" id="KW-0170">Cobalt</keyword>
<keyword evidence="5" id="KW-0378">Hydrolase</keyword>
<dbReference type="OrthoDB" id="9773892at2"/>
<evidence type="ECO:0000256" key="3">
    <source>
        <dbReference type="ARBA" id="ARBA00022670"/>
    </source>
</evidence>
<dbReference type="FunFam" id="3.40.630.10:FF:000015">
    <property type="entry name" value="Aminoacyl-histidine dipeptidase PepD"/>
    <property type="match status" value="1"/>
</dbReference>
<dbReference type="EC" id="3.4.13.18" evidence="10"/>
<dbReference type="Proteomes" id="UP000017747">
    <property type="component" value="Unassembled WGS sequence"/>
</dbReference>
<evidence type="ECO:0000256" key="13">
    <source>
        <dbReference type="ARBA" id="ARBA00071271"/>
    </source>
</evidence>